<name>A0A2W7P2I6_9RHOB</name>
<evidence type="ECO:0008006" key="4">
    <source>
        <dbReference type="Google" id="ProtNLM"/>
    </source>
</evidence>
<proteinExistence type="predicted"/>
<evidence type="ECO:0000256" key="1">
    <source>
        <dbReference type="SAM" id="MobiDB-lite"/>
    </source>
</evidence>
<sequence>MIETPFFKAVALLALLGGCAEMTGGMRGGPAGAPASDRPAPPEEIAAIVAAPPPPAAARTADQFDTVTDEQRQAARAGPSATEARLGETVASLGDPTESGLWMKTPLVDTQRPGRIEYPATGESAVVELRPLEATGGGSQVSLAAMRLLGAPLTDLPTLVVYAE</sequence>
<dbReference type="AlphaFoldDB" id="A0A2W7P2I6"/>
<evidence type="ECO:0000313" key="2">
    <source>
        <dbReference type="EMBL" id="PZX17652.1"/>
    </source>
</evidence>
<comment type="caution">
    <text evidence="2">The sequence shown here is derived from an EMBL/GenBank/DDBJ whole genome shotgun (WGS) entry which is preliminary data.</text>
</comment>
<feature type="region of interest" description="Disordered" evidence="1">
    <location>
        <begin position="55"/>
        <end position="87"/>
    </location>
</feature>
<accession>A0A2W7P2I6</accession>
<evidence type="ECO:0000313" key="3">
    <source>
        <dbReference type="Proteomes" id="UP000248916"/>
    </source>
</evidence>
<dbReference type="RefSeq" id="WP_170133864.1">
    <property type="nucleotide sequence ID" value="NZ_QKZL01000004.1"/>
</dbReference>
<dbReference type="Proteomes" id="UP000248916">
    <property type="component" value="Unassembled WGS sequence"/>
</dbReference>
<protein>
    <recommendedName>
        <fullName evidence="4">D-galactarate dehydratase</fullName>
    </recommendedName>
</protein>
<gene>
    <name evidence="2" type="ORF">LX81_01377</name>
</gene>
<keyword evidence="3" id="KW-1185">Reference proteome</keyword>
<reference evidence="2 3" key="1">
    <citation type="submission" date="2018-06" db="EMBL/GenBank/DDBJ databases">
        <title>Genomic Encyclopedia of Archaeal and Bacterial Type Strains, Phase II (KMG-II): from individual species to whole genera.</title>
        <authorList>
            <person name="Goeker M."/>
        </authorList>
    </citation>
    <scope>NUCLEOTIDE SEQUENCE [LARGE SCALE GENOMIC DNA]</scope>
    <source>
        <strain evidence="2 3">DSM 22009</strain>
    </source>
</reference>
<dbReference type="EMBL" id="QKZL01000004">
    <property type="protein sequence ID" value="PZX17652.1"/>
    <property type="molecule type" value="Genomic_DNA"/>
</dbReference>
<organism evidence="2 3">
    <name type="scientific">Palleronia aestuarii</name>
    <dbReference type="NCBI Taxonomy" id="568105"/>
    <lineage>
        <taxon>Bacteria</taxon>
        <taxon>Pseudomonadati</taxon>
        <taxon>Pseudomonadota</taxon>
        <taxon>Alphaproteobacteria</taxon>
        <taxon>Rhodobacterales</taxon>
        <taxon>Roseobacteraceae</taxon>
        <taxon>Palleronia</taxon>
    </lineage>
</organism>